<keyword evidence="5 6" id="KW-0472">Membrane</keyword>
<keyword evidence="9" id="KW-1185">Reference proteome</keyword>
<keyword evidence="4 6" id="KW-1133">Transmembrane helix</keyword>
<evidence type="ECO:0000256" key="2">
    <source>
        <dbReference type="ARBA" id="ARBA00022475"/>
    </source>
</evidence>
<dbReference type="Proteomes" id="UP000588068">
    <property type="component" value="Unassembled WGS sequence"/>
</dbReference>
<dbReference type="PANTHER" id="PTHR36115">
    <property type="entry name" value="PROLINE-RICH ANTIGEN HOMOLOG-RELATED"/>
    <property type="match status" value="1"/>
</dbReference>
<feature type="transmembrane region" description="Helical" evidence="6">
    <location>
        <begin position="61"/>
        <end position="84"/>
    </location>
</feature>
<keyword evidence="2" id="KW-1003">Cell membrane</keyword>
<evidence type="ECO:0000256" key="3">
    <source>
        <dbReference type="ARBA" id="ARBA00022692"/>
    </source>
</evidence>
<keyword evidence="3 6" id="KW-0812">Transmembrane</keyword>
<dbReference type="Pfam" id="PF06271">
    <property type="entry name" value="RDD"/>
    <property type="match status" value="1"/>
</dbReference>
<evidence type="ECO:0000313" key="8">
    <source>
        <dbReference type="EMBL" id="MBB6096297.1"/>
    </source>
</evidence>
<comment type="caution">
    <text evidence="8">The sequence shown here is derived from an EMBL/GenBank/DDBJ whole genome shotgun (WGS) entry which is preliminary data.</text>
</comment>
<organism evidence="8 9">
    <name type="scientific">Povalibacter uvarum</name>
    <dbReference type="NCBI Taxonomy" id="732238"/>
    <lineage>
        <taxon>Bacteria</taxon>
        <taxon>Pseudomonadati</taxon>
        <taxon>Pseudomonadota</taxon>
        <taxon>Gammaproteobacteria</taxon>
        <taxon>Steroidobacterales</taxon>
        <taxon>Steroidobacteraceae</taxon>
        <taxon>Povalibacter</taxon>
    </lineage>
</organism>
<dbReference type="PANTHER" id="PTHR36115:SF4">
    <property type="entry name" value="MEMBRANE PROTEIN"/>
    <property type="match status" value="1"/>
</dbReference>
<evidence type="ECO:0000259" key="7">
    <source>
        <dbReference type="Pfam" id="PF06271"/>
    </source>
</evidence>
<evidence type="ECO:0000256" key="5">
    <source>
        <dbReference type="ARBA" id="ARBA00023136"/>
    </source>
</evidence>
<dbReference type="RefSeq" id="WP_184335683.1">
    <property type="nucleotide sequence ID" value="NZ_JACHHZ010000007.1"/>
</dbReference>
<evidence type="ECO:0000313" key="9">
    <source>
        <dbReference type="Proteomes" id="UP000588068"/>
    </source>
</evidence>
<feature type="domain" description="RDD" evidence="7">
    <location>
        <begin position="26"/>
        <end position="131"/>
    </location>
</feature>
<accession>A0A841HSK5</accession>
<feature type="transmembrane region" description="Helical" evidence="6">
    <location>
        <begin position="36"/>
        <end position="55"/>
    </location>
</feature>
<dbReference type="GO" id="GO:0005886">
    <property type="term" value="C:plasma membrane"/>
    <property type="evidence" value="ECO:0007669"/>
    <property type="project" value="UniProtKB-SubCell"/>
</dbReference>
<evidence type="ECO:0000256" key="4">
    <source>
        <dbReference type="ARBA" id="ARBA00022989"/>
    </source>
</evidence>
<dbReference type="InterPro" id="IPR051791">
    <property type="entry name" value="Pra-immunoreactive"/>
</dbReference>
<name>A0A841HSK5_9GAMM</name>
<dbReference type="InterPro" id="IPR010432">
    <property type="entry name" value="RDD"/>
</dbReference>
<dbReference type="AlphaFoldDB" id="A0A841HSK5"/>
<proteinExistence type="predicted"/>
<gene>
    <name evidence="8" type="ORF">HNQ60_005219</name>
</gene>
<reference evidence="8 9" key="1">
    <citation type="submission" date="2020-08" db="EMBL/GenBank/DDBJ databases">
        <title>Genomic Encyclopedia of Type Strains, Phase IV (KMG-IV): sequencing the most valuable type-strain genomes for metagenomic binning, comparative biology and taxonomic classification.</title>
        <authorList>
            <person name="Goeker M."/>
        </authorList>
    </citation>
    <scope>NUCLEOTIDE SEQUENCE [LARGE SCALE GENOMIC DNA]</scope>
    <source>
        <strain evidence="8 9">DSM 26723</strain>
    </source>
</reference>
<evidence type="ECO:0000256" key="1">
    <source>
        <dbReference type="ARBA" id="ARBA00004651"/>
    </source>
</evidence>
<dbReference type="EMBL" id="JACHHZ010000007">
    <property type="protein sequence ID" value="MBB6096297.1"/>
    <property type="molecule type" value="Genomic_DNA"/>
</dbReference>
<comment type="subcellular location">
    <subcellularLocation>
        <location evidence="1">Cell membrane</location>
        <topology evidence="1">Multi-pass membrane protein</topology>
    </subcellularLocation>
</comment>
<sequence>MNDANPYQPPQSEVRDTEELRELVEASRGRRFGTFIVDYIGALIVVFVVSFGMVLVMGDRWIVMINSTLVSYLLGMGVMILYYVGFEAMWGRTPGKFVFGTVVVNEEGGPPSFGQVIGRTLCRFIPFEGFSMLAGRGWHDSIPRTYVIMAR</sequence>
<evidence type="ECO:0000256" key="6">
    <source>
        <dbReference type="SAM" id="Phobius"/>
    </source>
</evidence>
<protein>
    <submittedName>
        <fullName evidence="8">Putative RDD family membrane protein YckC</fullName>
    </submittedName>
</protein>